<feature type="transmembrane region" description="Helical" evidence="1">
    <location>
        <begin position="12"/>
        <end position="36"/>
    </location>
</feature>
<protein>
    <submittedName>
        <fullName evidence="3">Sensor histidine kinase</fullName>
        <ecNumber evidence="3">2.7.13.3</ecNumber>
    </submittedName>
</protein>
<dbReference type="GO" id="GO:0004673">
    <property type="term" value="F:protein histidine kinase activity"/>
    <property type="evidence" value="ECO:0007669"/>
    <property type="project" value="UniProtKB-EC"/>
</dbReference>
<evidence type="ECO:0000313" key="4">
    <source>
        <dbReference type="Proteomes" id="UP001596106"/>
    </source>
</evidence>
<reference evidence="4" key="1">
    <citation type="journal article" date="2019" name="Int. J. Syst. Evol. Microbiol.">
        <title>The Global Catalogue of Microorganisms (GCM) 10K type strain sequencing project: providing services to taxonomists for standard genome sequencing and annotation.</title>
        <authorList>
            <consortium name="The Broad Institute Genomics Platform"/>
            <consortium name="The Broad Institute Genome Sequencing Center for Infectious Disease"/>
            <person name="Wu L."/>
            <person name="Ma J."/>
        </authorList>
    </citation>
    <scope>NUCLEOTIDE SEQUENCE [LARGE SCALE GENOMIC DNA]</scope>
    <source>
        <strain evidence="4">CCUG 55250</strain>
    </source>
</reference>
<evidence type="ECO:0000256" key="1">
    <source>
        <dbReference type="SAM" id="Phobius"/>
    </source>
</evidence>
<accession>A0ABW0I8W0</accession>
<comment type="caution">
    <text evidence="3">The sequence shown here is derived from an EMBL/GenBank/DDBJ whole genome shotgun (WGS) entry which is preliminary data.</text>
</comment>
<feature type="domain" description="Signal transduction histidine kinase internal region" evidence="2">
    <location>
        <begin position="164"/>
        <end position="240"/>
    </location>
</feature>
<dbReference type="PANTHER" id="PTHR34220:SF7">
    <property type="entry name" value="SENSOR HISTIDINE KINASE YPDA"/>
    <property type="match status" value="1"/>
</dbReference>
<sequence length="348" mass="40153">MIMKEWFRFTRIDWFSMLVCYPALFFGNYLVLGLPYFREPGIFLPVTLIETGLYILAGFIMVSWMKYMSHHYGQLNQMVRRVAYCLLFYIVITAGFVCSLYGVFGWLAIPGYRFDPTVFRWTLLLGFMTNIISVGILESAYTYQRWKESVQREYELKKLHMERQLDSLKQQVNPHFLFNSLNSLTALISENPEKAEVFAEELSSVYRYVLRANEQNLTELDTELAFIQSYYHLLKTRYGAGLALDVKIDSTYARYQLPPLTLQLLLENAVKHNVALVDQPLKITIKTNQTACILVSNNLQKKQSRVLSNGIGLTNILAKYQMLGQSAPTIEEVSGQFIVRLPLLKPGP</sequence>
<keyword evidence="3" id="KW-0418">Kinase</keyword>
<evidence type="ECO:0000259" key="2">
    <source>
        <dbReference type="Pfam" id="PF06580"/>
    </source>
</evidence>
<dbReference type="Proteomes" id="UP001596106">
    <property type="component" value="Unassembled WGS sequence"/>
</dbReference>
<gene>
    <name evidence="3" type="ORF">ACFPMF_06650</name>
</gene>
<dbReference type="PANTHER" id="PTHR34220">
    <property type="entry name" value="SENSOR HISTIDINE KINASE YPDA"/>
    <property type="match status" value="1"/>
</dbReference>
<keyword evidence="1" id="KW-1133">Transmembrane helix</keyword>
<dbReference type="InterPro" id="IPR050640">
    <property type="entry name" value="Bact_2-comp_sensor_kinase"/>
</dbReference>
<dbReference type="InterPro" id="IPR010559">
    <property type="entry name" value="Sig_transdc_His_kin_internal"/>
</dbReference>
<name>A0ABW0I8W0_9BACT</name>
<keyword evidence="1" id="KW-0812">Transmembrane</keyword>
<organism evidence="3 4">
    <name type="scientific">Larkinella bovis</name>
    <dbReference type="NCBI Taxonomy" id="683041"/>
    <lineage>
        <taxon>Bacteria</taxon>
        <taxon>Pseudomonadati</taxon>
        <taxon>Bacteroidota</taxon>
        <taxon>Cytophagia</taxon>
        <taxon>Cytophagales</taxon>
        <taxon>Spirosomataceae</taxon>
        <taxon>Larkinella</taxon>
    </lineage>
</organism>
<evidence type="ECO:0000313" key="3">
    <source>
        <dbReference type="EMBL" id="MFC5408978.1"/>
    </source>
</evidence>
<keyword evidence="4" id="KW-1185">Reference proteome</keyword>
<feature type="transmembrane region" description="Helical" evidence="1">
    <location>
        <begin position="42"/>
        <end position="65"/>
    </location>
</feature>
<proteinExistence type="predicted"/>
<dbReference type="Pfam" id="PF06580">
    <property type="entry name" value="His_kinase"/>
    <property type="match status" value="1"/>
</dbReference>
<feature type="transmembrane region" description="Helical" evidence="1">
    <location>
        <begin position="121"/>
        <end position="143"/>
    </location>
</feature>
<keyword evidence="3" id="KW-0808">Transferase</keyword>
<feature type="transmembrane region" description="Helical" evidence="1">
    <location>
        <begin position="86"/>
        <end position="109"/>
    </location>
</feature>
<dbReference type="RefSeq" id="WP_379842415.1">
    <property type="nucleotide sequence ID" value="NZ_JBHSMA010000001.1"/>
</dbReference>
<dbReference type="EMBL" id="JBHSMA010000001">
    <property type="protein sequence ID" value="MFC5408978.1"/>
    <property type="molecule type" value="Genomic_DNA"/>
</dbReference>
<dbReference type="EC" id="2.7.13.3" evidence="3"/>
<keyword evidence="1" id="KW-0472">Membrane</keyword>